<sequence>MSFYSFSEIRIKNDLGFKYLRFIEVYWDRPVVPNFCCNLFQLWNQFK</sequence>
<evidence type="ECO:0000313" key="1">
    <source>
        <dbReference type="EMBL" id="VDO87905.1"/>
    </source>
</evidence>
<evidence type="ECO:0000313" key="2">
    <source>
        <dbReference type="Proteomes" id="UP000269396"/>
    </source>
</evidence>
<name>A0A3P8CUI1_9TREM</name>
<dbReference type="AlphaFoldDB" id="A0A3P8CUI1"/>
<gene>
    <name evidence="1" type="ORF">SMTD_LOCUS2549</name>
</gene>
<keyword evidence="2" id="KW-1185">Reference proteome</keyword>
<proteinExistence type="predicted"/>
<reference evidence="1 2" key="1">
    <citation type="submission" date="2018-11" db="EMBL/GenBank/DDBJ databases">
        <authorList>
            <consortium name="Pathogen Informatics"/>
        </authorList>
    </citation>
    <scope>NUCLEOTIDE SEQUENCE [LARGE SCALE GENOMIC DNA]</scope>
    <source>
        <strain>Denwood</strain>
        <strain evidence="2">Zambia</strain>
    </source>
</reference>
<protein>
    <submittedName>
        <fullName evidence="1">Uncharacterized protein</fullName>
    </submittedName>
</protein>
<dbReference type="Proteomes" id="UP000269396">
    <property type="component" value="Unassembled WGS sequence"/>
</dbReference>
<organism evidence="1 2">
    <name type="scientific">Schistosoma mattheei</name>
    <dbReference type="NCBI Taxonomy" id="31246"/>
    <lineage>
        <taxon>Eukaryota</taxon>
        <taxon>Metazoa</taxon>
        <taxon>Spiralia</taxon>
        <taxon>Lophotrochozoa</taxon>
        <taxon>Platyhelminthes</taxon>
        <taxon>Trematoda</taxon>
        <taxon>Digenea</taxon>
        <taxon>Strigeidida</taxon>
        <taxon>Schistosomatoidea</taxon>
        <taxon>Schistosomatidae</taxon>
        <taxon>Schistosoma</taxon>
    </lineage>
</organism>
<accession>A0A3P8CUI1</accession>
<dbReference type="EMBL" id="UZAL01003633">
    <property type="protein sequence ID" value="VDO87905.1"/>
    <property type="molecule type" value="Genomic_DNA"/>
</dbReference>